<dbReference type="SUPFAM" id="SSF56784">
    <property type="entry name" value="HAD-like"/>
    <property type="match status" value="1"/>
</dbReference>
<dbReference type="RefSeq" id="WP_183457075.1">
    <property type="nucleotide sequence ID" value="NZ_JACHWZ010000003.1"/>
</dbReference>
<dbReference type="Proteomes" id="UP000535937">
    <property type="component" value="Unassembled WGS sequence"/>
</dbReference>
<evidence type="ECO:0000313" key="3">
    <source>
        <dbReference type="Proteomes" id="UP000535937"/>
    </source>
</evidence>
<dbReference type="PANTHER" id="PTHR16504">
    <property type="entry name" value="5'(3')-DEOXYRIBONUCLEOTIDASE"/>
    <property type="match status" value="1"/>
</dbReference>
<keyword evidence="3" id="KW-1185">Reference proteome</keyword>
<dbReference type="InterPro" id="IPR023214">
    <property type="entry name" value="HAD_sf"/>
</dbReference>
<proteinExistence type="inferred from homology"/>
<dbReference type="InterPro" id="IPR036412">
    <property type="entry name" value="HAD-like_sf"/>
</dbReference>
<evidence type="ECO:0000313" key="2">
    <source>
        <dbReference type="EMBL" id="MBB3060060.1"/>
    </source>
</evidence>
<gene>
    <name evidence="2" type="ORF">FHS09_000873</name>
</gene>
<dbReference type="GO" id="GO:0009223">
    <property type="term" value="P:pyrimidine deoxyribonucleotide catabolic process"/>
    <property type="evidence" value="ECO:0007669"/>
    <property type="project" value="TreeGrafter"/>
</dbReference>
<dbReference type="PANTHER" id="PTHR16504:SF4">
    <property type="entry name" value="5'(3')-DEOXYRIBONUCLEOTIDASE"/>
    <property type="match status" value="1"/>
</dbReference>
<dbReference type="Pfam" id="PF06941">
    <property type="entry name" value="NT5C"/>
    <property type="match status" value="1"/>
</dbReference>
<comment type="similarity">
    <text evidence="1">Belongs to the 5'(3')-deoxyribonucleotidase family.</text>
</comment>
<comment type="caution">
    <text evidence="2">The sequence shown here is derived from an EMBL/GenBank/DDBJ whole genome shotgun (WGS) entry which is preliminary data.</text>
</comment>
<sequence>MSWKNKTVIYVDMDRTLCDFDGAYRHYQRERPDVAFPQSIPGFYAGLQPLPHAVETYRWLHEQERFVVFILTAPSIMNPHCYTEKRLWVEEHLGFDVVDRLIISAHKGLSRGHYLIDDNAEGRGQEYFEGELIHFGQPSFPGWPEVRRFFELLSAGAEMGA</sequence>
<accession>A0A7W4W9A4</accession>
<protein>
    <submittedName>
        <fullName evidence="2">5'(3')-deoxyribonucleotidase</fullName>
    </submittedName>
</protein>
<dbReference type="InterPro" id="IPR010708">
    <property type="entry name" value="5'(3')-deoxyribonucleotidase"/>
</dbReference>
<organism evidence="2 3">
    <name type="scientific">Microbulbifer rhizosphaerae</name>
    <dbReference type="NCBI Taxonomy" id="1562603"/>
    <lineage>
        <taxon>Bacteria</taxon>
        <taxon>Pseudomonadati</taxon>
        <taxon>Pseudomonadota</taxon>
        <taxon>Gammaproteobacteria</taxon>
        <taxon>Cellvibrionales</taxon>
        <taxon>Microbulbiferaceae</taxon>
        <taxon>Microbulbifer</taxon>
    </lineage>
</organism>
<dbReference type="AlphaFoldDB" id="A0A7W4W9A4"/>
<evidence type="ECO:0000256" key="1">
    <source>
        <dbReference type="ARBA" id="ARBA00009589"/>
    </source>
</evidence>
<reference evidence="2 3" key="1">
    <citation type="submission" date="2020-08" db="EMBL/GenBank/DDBJ databases">
        <title>Genomic Encyclopedia of Type Strains, Phase III (KMG-III): the genomes of soil and plant-associated and newly described type strains.</title>
        <authorList>
            <person name="Whitman W."/>
        </authorList>
    </citation>
    <scope>NUCLEOTIDE SEQUENCE [LARGE SCALE GENOMIC DNA]</scope>
    <source>
        <strain evidence="2 3">CECT 8799</strain>
    </source>
</reference>
<dbReference type="EMBL" id="JACHWZ010000003">
    <property type="protein sequence ID" value="MBB3060060.1"/>
    <property type="molecule type" value="Genomic_DNA"/>
</dbReference>
<name>A0A7W4W9A4_9GAMM</name>
<dbReference type="GO" id="GO:0008253">
    <property type="term" value="F:5'-nucleotidase activity"/>
    <property type="evidence" value="ECO:0007669"/>
    <property type="project" value="InterPro"/>
</dbReference>
<dbReference type="Gene3D" id="3.40.50.1000">
    <property type="entry name" value="HAD superfamily/HAD-like"/>
    <property type="match status" value="1"/>
</dbReference>